<dbReference type="OrthoDB" id="9812956at2"/>
<comment type="subcellular location">
    <subcellularLocation>
        <location evidence="2 13">Cell membrane</location>
        <topology evidence="2 13">Multi-pass membrane protein</topology>
    </subcellularLocation>
</comment>
<gene>
    <name evidence="14" type="ORF">FDP25_03345</name>
</gene>
<dbReference type="GO" id="GO:0005886">
    <property type="term" value="C:plasma membrane"/>
    <property type="evidence" value="ECO:0007669"/>
    <property type="project" value="UniProtKB-SubCell"/>
</dbReference>
<keyword evidence="10" id="KW-0921">Nickel transport</keyword>
<keyword evidence="8 13" id="KW-1133">Transmembrane helix</keyword>
<evidence type="ECO:0000313" key="15">
    <source>
        <dbReference type="Proteomes" id="UP000564704"/>
    </source>
</evidence>
<comment type="similarity">
    <text evidence="13">Belongs to the NiCoT transporter (TC 2.A.52) family.</text>
</comment>
<keyword evidence="11 13" id="KW-0472">Membrane</keyword>
<evidence type="ECO:0000256" key="8">
    <source>
        <dbReference type="ARBA" id="ARBA00022989"/>
    </source>
</evidence>
<evidence type="ECO:0000256" key="10">
    <source>
        <dbReference type="ARBA" id="ARBA00023112"/>
    </source>
</evidence>
<organism evidence="14 15">
    <name type="scientific">Roseovarius bejariae</name>
    <dbReference type="NCBI Taxonomy" id="2576383"/>
    <lineage>
        <taxon>Bacteria</taxon>
        <taxon>Pseudomonadati</taxon>
        <taxon>Pseudomonadota</taxon>
        <taxon>Alphaproteobacteria</taxon>
        <taxon>Rhodobacterales</taxon>
        <taxon>Roseobacteraceae</taxon>
        <taxon>Roseovarius</taxon>
    </lineage>
</organism>
<keyword evidence="12" id="KW-0170">Cobalt</keyword>
<comment type="function">
    <text evidence="1">Efflux system for nickel and cobalt.</text>
</comment>
<feature type="transmembrane region" description="Helical" evidence="13">
    <location>
        <begin position="201"/>
        <end position="223"/>
    </location>
</feature>
<dbReference type="InterPro" id="IPR051224">
    <property type="entry name" value="NiCoT_RcnA"/>
</dbReference>
<evidence type="ECO:0000256" key="4">
    <source>
        <dbReference type="ARBA" id="ARBA00022448"/>
    </source>
</evidence>
<evidence type="ECO:0000256" key="5">
    <source>
        <dbReference type="ARBA" id="ARBA00022475"/>
    </source>
</evidence>
<accession>A0A844CGP4</accession>
<evidence type="ECO:0000256" key="7">
    <source>
        <dbReference type="ARBA" id="ARBA00022692"/>
    </source>
</evidence>
<dbReference type="GO" id="GO:0032025">
    <property type="term" value="P:response to cobalt ion"/>
    <property type="evidence" value="ECO:0007669"/>
    <property type="project" value="TreeGrafter"/>
</dbReference>
<evidence type="ECO:0000313" key="14">
    <source>
        <dbReference type="EMBL" id="MRU14461.1"/>
    </source>
</evidence>
<dbReference type="RefSeq" id="WP_154148920.1">
    <property type="nucleotide sequence ID" value="NZ_SZWE01000001.1"/>
</dbReference>
<dbReference type="AlphaFoldDB" id="A0A844CGP4"/>
<dbReference type="PANTHER" id="PTHR40659:SF1">
    <property type="entry name" value="NICKEL_COBALT EFFLUX SYSTEM RCNA"/>
    <property type="match status" value="1"/>
</dbReference>
<dbReference type="PANTHER" id="PTHR40659">
    <property type="entry name" value="NICKEL/COBALT EFFLUX SYSTEM RCNA"/>
    <property type="match status" value="1"/>
</dbReference>
<evidence type="ECO:0000256" key="12">
    <source>
        <dbReference type="ARBA" id="ARBA00023285"/>
    </source>
</evidence>
<evidence type="ECO:0000256" key="3">
    <source>
        <dbReference type="ARBA" id="ARBA00022426"/>
    </source>
</evidence>
<keyword evidence="4 13" id="KW-0813">Transport</keyword>
<evidence type="ECO:0000256" key="6">
    <source>
        <dbReference type="ARBA" id="ARBA00022596"/>
    </source>
</evidence>
<proteinExistence type="inferred from homology"/>
<dbReference type="Pfam" id="PF03824">
    <property type="entry name" value="NicO"/>
    <property type="match status" value="1"/>
</dbReference>
<dbReference type="InterPro" id="IPR011541">
    <property type="entry name" value="Ni/Co_transpt_high_affinity"/>
</dbReference>
<feature type="transmembrane region" description="Helical" evidence="13">
    <location>
        <begin position="229"/>
        <end position="254"/>
    </location>
</feature>
<dbReference type="GO" id="GO:0015099">
    <property type="term" value="F:nickel cation transmembrane transporter activity"/>
    <property type="evidence" value="ECO:0007669"/>
    <property type="project" value="UniProtKB-UniRule"/>
</dbReference>
<dbReference type="GO" id="GO:0006824">
    <property type="term" value="P:cobalt ion transport"/>
    <property type="evidence" value="ECO:0007669"/>
    <property type="project" value="UniProtKB-KW"/>
</dbReference>
<protein>
    <recommendedName>
        <fullName evidence="13">Nickel/cobalt efflux system</fullName>
    </recommendedName>
</protein>
<keyword evidence="7 13" id="KW-0812">Transmembrane</keyword>
<evidence type="ECO:0000256" key="2">
    <source>
        <dbReference type="ARBA" id="ARBA00004651"/>
    </source>
</evidence>
<evidence type="ECO:0000256" key="13">
    <source>
        <dbReference type="RuleBase" id="RU362101"/>
    </source>
</evidence>
<keyword evidence="9" id="KW-0406">Ion transport</keyword>
<feature type="transmembrane region" description="Helical" evidence="13">
    <location>
        <begin position="99"/>
        <end position="125"/>
    </location>
</feature>
<feature type="transmembrane region" description="Helical" evidence="13">
    <location>
        <begin position="275"/>
        <end position="296"/>
    </location>
</feature>
<dbReference type="Proteomes" id="UP000564704">
    <property type="component" value="Unassembled WGS sequence"/>
</dbReference>
<reference evidence="14 15" key="1">
    <citation type="submission" date="2019-05" db="EMBL/GenBank/DDBJ databases">
        <title>Roseovarius bejariae sp. nov., a moderately halophylic bacterium isolated from a saline soil in Rambla Salada (Murcia).</title>
        <authorList>
            <person name="Castro D.J."/>
            <person name="Gomez-Altuve A."/>
            <person name="Reina J.C."/>
            <person name="Rodriguez M."/>
            <person name="Sampedro I."/>
            <person name="Llamas I."/>
            <person name="Martinez-Checa F."/>
        </authorList>
    </citation>
    <scope>NUCLEOTIDE SEQUENCE [LARGE SCALE GENOMIC DNA]</scope>
    <source>
        <strain evidence="14 15">A21</strain>
    </source>
</reference>
<comment type="caution">
    <text evidence="14">The sequence shown here is derived from an EMBL/GenBank/DDBJ whole genome shotgun (WGS) entry which is preliminary data.</text>
</comment>
<evidence type="ECO:0000256" key="1">
    <source>
        <dbReference type="ARBA" id="ARBA00002510"/>
    </source>
</evidence>
<sequence length="299" mass="30581">MRAILLIAGVGILALAVWLWGFGGAADVARWATEGQREVQQSMAGYLRGLRAGEAGALLGLLGLCFAYGFFHAAGPGHGKILIGGYGVGARVPVLRLSVLALASSLAQAATAVVLVYAGVFLLGLTRQAMQGVADKIMAPASYGAIALVGLWLLMRGFRRFRRVGLHDHPHAEDGVCSSCGHKHGPSIDEASQVTSVRDGLAIIAAVAIRPCTGALFLLILTWRMGVDMAGIMGAFAMGLGTASVTVAVAIAAVTLREGLLARMIAGQGGVAARALPLVEVAVGALVALIAGQLMLAAL</sequence>
<keyword evidence="3" id="KW-0171">Cobalt transport</keyword>
<dbReference type="GO" id="GO:0010045">
    <property type="term" value="P:response to nickel cation"/>
    <property type="evidence" value="ECO:0007669"/>
    <property type="project" value="TreeGrafter"/>
</dbReference>
<feature type="transmembrane region" description="Helical" evidence="13">
    <location>
        <begin position="137"/>
        <end position="155"/>
    </location>
</feature>
<keyword evidence="15" id="KW-1185">Reference proteome</keyword>
<keyword evidence="6" id="KW-0533">Nickel</keyword>
<keyword evidence="5" id="KW-1003">Cell membrane</keyword>
<feature type="transmembrane region" description="Helical" evidence="13">
    <location>
        <begin position="49"/>
        <end position="71"/>
    </location>
</feature>
<name>A0A844CGP4_9RHOB</name>
<evidence type="ECO:0000256" key="9">
    <source>
        <dbReference type="ARBA" id="ARBA00023065"/>
    </source>
</evidence>
<evidence type="ECO:0000256" key="11">
    <source>
        <dbReference type="ARBA" id="ARBA00023136"/>
    </source>
</evidence>
<dbReference type="GO" id="GO:0046583">
    <property type="term" value="F:monoatomic cation efflux transmembrane transporter activity"/>
    <property type="evidence" value="ECO:0007669"/>
    <property type="project" value="TreeGrafter"/>
</dbReference>
<dbReference type="EMBL" id="SZWE01000001">
    <property type="protein sequence ID" value="MRU14461.1"/>
    <property type="molecule type" value="Genomic_DNA"/>
</dbReference>